<dbReference type="InterPro" id="IPR015300">
    <property type="entry name" value="DNA-bd_pseudobarrel_sf"/>
</dbReference>
<evidence type="ECO:0000256" key="5">
    <source>
        <dbReference type="ARBA" id="ARBA00023242"/>
    </source>
</evidence>
<keyword evidence="8" id="KW-1185">Reference proteome</keyword>
<proteinExistence type="predicted"/>
<evidence type="ECO:0000256" key="3">
    <source>
        <dbReference type="ARBA" id="ARBA00023125"/>
    </source>
</evidence>
<dbReference type="PROSITE" id="PS50863">
    <property type="entry name" value="B3"/>
    <property type="match status" value="1"/>
</dbReference>
<keyword evidence="5" id="KW-0539">Nucleus</keyword>
<keyword evidence="3" id="KW-0238">DNA-binding</keyword>
<dbReference type="Gene3D" id="2.40.330.10">
    <property type="entry name" value="DNA-binding pseudobarrel domain"/>
    <property type="match status" value="1"/>
</dbReference>
<gene>
    <name evidence="7" type="ORF">EZV62_006413</name>
</gene>
<evidence type="ECO:0000259" key="6">
    <source>
        <dbReference type="PROSITE" id="PS50863"/>
    </source>
</evidence>
<evidence type="ECO:0000256" key="2">
    <source>
        <dbReference type="ARBA" id="ARBA00023015"/>
    </source>
</evidence>
<name>A0A5C7I7V1_9ROSI</name>
<evidence type="ECO:0000313" key="7">
    <source>
        <dbReference type="EMBL" id="TXG65138.1"/>
    </source>
</evidence>
<keyword evidence="2" id="KW-0805">Transcription regulation</keyword>
<sequence length="133" mass="15172">MATPYFKISKILTQSDISKPVLPTEIEEHMIPFMRGKHFVDLTAVDSRNQVWPLRYYTRPNGNQKVLVFTTGWSIFADKKCLQAGDELIFSSRQVRAADGELKVLFMIQATKLGPVSTFQGQPIIKLDVEHFL</sequence>
<dbReference type="InterPro" id="IPR003340">
    <property type="entry name" value="B3_DNA-bd"/>
</dbReference>
<dbReference type="AlphaFoldDB" id="A0A5C7I7V1"/>
<reference evidence="8" key="1">
    <citation type="journal article" date="2019" name="Gigascience">
        <title>De novo genome assembly of the endangered Acer yangbiense, a plant species with extremely small populations endemic to Yunnan Province, China.</title>
        <authorList>
            <person name="Yang J."/>
            <person name="Wariss H.M."/>
            <person name="Tao L."/>
            <person name="Zhang R."/>
            <person name="Yun Q."/>
            <person name="Hollingsworth P."/>
            <person name="Dao Z."/>
            <person name="Luo G."/>
            <person name="Guo H."/>
            <person name="Ma Y."/>
            <person name="Sun W."/>
        </authorList>
    </citation>
    <scope>NUCLEOTIDE SEQUENCE [LARGE SCALE GENOMIC DNA]</scope>
    <source>
        <strain evidence="8">cv. Malutang</strain>
    </source>
</reference>
<evidence type="ECO:0000256" key="4">
    <source>
        <dbReference type="ARBA" id="ARBA00023163"/>
    </source>
</evidence>
<dbReference type="GO" id="GO:0005634">
    <property type="term" value="C:nucleus"/>
    <property type="evidence" value="ECO:0007669"/>
    <property type="project" value="UniProtKB-SubCell"/>
</dbReference>
<dbReference type="PANTHER" id="PTHR31140">
    <property type="entry name" value="B3 DOMAIN-CONTAINING TRANSCRIPTION FACTOR ABI3"/>
    <property type="match status" value="1"/>
</dbReference>
<dbReference type="Pfam" id="PF02362">
    <property type="entry name" value="B3"/>
    <property type="match status" value="1"/>
</dbReference>
<evidence type="ECO:0000256" key="1">
    <source>
        <dbReference type="ARBA" id="ARBA00004123"/>
    </source>
</evidence>
<feature type="domain" description="TF-B3" evidence="6">
    <location>
        <begin position="5"/>
        <end position="110"/>
    </location>
</feature>
<dbReference type="GO" id="GO:0003677">
    <property type="term" value="F:DNA binding"/>
    <property type="evidence" value="ECO:0007669"/>
    <property type="project" value="UniProtKB-KW"/>
</dbReference>
<dbReference type="OrthoDB" id="932167at2759"/>
<dbReference type="InterPro" id="IPR044800">
    <property type="entry name" value="LEC2-like"/>
</dbReference>
<protein>
    <recommendedName>
        <fullName evidence="6">TF-B3 domain-containing protein</fullName>
    </recommendedName>
</protein>
<dbReference type="Proteomes" id="UP000323000">
    <property type="component" value="Chromosome 3"/>
</dbReference>
<comment type="subcellular location">
    <subcellularLocation>
        <location evidence="1">Nucleus</location>
    </subcellularLocation>
</comment>
<dbReference type="GO" id="GO:0003700">
    <property type="term" value="F:DNA-binding transcription factor activity"/>
    <property type="evidence" value="ECO:0007669"/>
    <property type="project" value="InterPro"/>
</dbReference>
<evidence type="ECO:0000313" key="8">
    <source>
        <dbReference type="Proteomes" id="UP000323000"/>
    </source>
</evidence>
<dbReference type="EMBL" id="VAHF01000003">
    <property type="protein sequence ID" value="TXG65138.1"/>
    <property type="molecule type" value="Genomic_DNA"/>
</dbReference>
<dbReference type="SUPFAM" id="SSF101936">
    <property type="entry name" value="DNA-binding pseudobarrel domain"/>
    <property type="match status" value="1"/>
</dbReference>
<accession>A0A5C7I7V1</accession>
<dbReference type="PANTHER" id="PTHR31140:SF142">
    <property type="entry name" value="TF-B3 DOMAIN-CONTAINING PROTEIN"/>
    <property type="match status" value="1"/>
</dbReference>
<organism evidence="7 8">
    <name type="scientific">Acer yangbiense</name>
    <dbReference type="NCBI Taxonomy" id="1000413"/>
    <lineage>
        <taxon>Eukaryota</taxon>
        <taxon>Viridiplantae</taxon>
        <taxon>Streptophyta</taxon>
        <taxon>Embryophyta</taxon>
        <taxon>Tracheophyta</taxon>
        <taxon>Spermatophyta</taxon>
        <taxon>Magnoliopsida</taxon>
        <taxon>eudicotyledons</taxon>
        <taxon>Gunneridae</taxon>
        <taxon>Pentapetalae</taxon>
        <taxon>rosids</taxon>
        <taxon>malvids</taxon>
        <taxon>Sapindales</taxon>
        <taxon>Sapindaceae</taxon>
        <taxon>Hippocastanoideae</taxon>
        <taxon>Acereae</taxon>
        <taxon>Acer</taxon>
    </lineage>
</organism>
<dbReference type="CDD" id="cd10017">
    <property type="entry name" value="B3_DNA"/>
    <property type="match status" value="1"/>
</dbReference>
<keyword evidence="4" id="KW-0804">Transcription</keyword>
<comment type="caution">
    <text evidence="7">The sequence shown here is derived from an EMBL/GenBank/DDBJ whole genome shotgun (WGS) entry which is preliminary data.</text>
</comment>